<dbReference type="Gene3D" id="3.40.30.10">
    <property type="entry name" value="Glutaredoxin"/>
    <property type="match status" value="1"/>
</dbReference>
<reference evidence="2 3" key="1">
    <citation type="submission" date="2018-04" db="EMBL/GenBank/DDBJ databases">
        <title>Chitinophaga fuyangensis sp. nov., isolated from soil in a chemical factory.</title>
        <authorList>
            <person name="Chen K."/>
        </authorList>
    </citation>
    <scope>NUCLEOTIDE SEQUENCE [LARGE SCALE GENOMIC DNA]</scope>
    <source>
        <strain evidence="2 3">LY-1</strain>
    </source>
</reference>
<dbReference type="InterPro" id="IPR001853">
    <property type="entry name" value="DSBA-like_thioredoxin_dom"/>
</dbReference>
<feature type="domain" description="DSBA-like thioredoxin" evidence="1">
    <location>
        <begin position="8"/>
        <end position="201"/>
    </location>
</feature>
<keyword evidence="2" id="KW-0413">Isomerase</keyword>
<dbReference type="Gene3D" id="1.10.472.60">
    <property type="entry name" value="putative protein disulfide isomerase domain"/>
    <property type="match status" value="1"/>
</dbReference>
<dbReference type="Pfam" id="PF01323">
    <property type="entry name" value="DSBA"/>
    <property type="match status" value="1"/>
</dbReference>
<protein>
    <submittedName>
        <fullName evidence="2">Protein-disulfide isomerase</fullName>
    </submittedName>
</protein>
<dbReference type="RefSeq" id="WP_108687131.1">
    <property type="nucleotide sequence ID" value="NZ_QCYK01000002.1"/>
</dbReference>
<sequence length="211" mass="23757">MTFIYIADPICGWCYGFTPVVQQLQQNHPDMQFDVLSGGMITGDNRYPIERMEQYILKAHKQVESLTGIEFGKAFLDGLLLSKTYLQDSEKPSTAITVFKQLKPAQAVDFVHDIQVAFNFDGKSLNDDATYRELAIKYGLDPDAFVAEMNSDEVRYATNQEFAQVQSWGITGFPAAVLATDKQYYLVAKGFTPLEDIEARIQNILNEEANS</sequence>
<organism evidence="2 3">
    <name type="scientific">Chitinophaga parva</name>
    <dbReference type="NCBI Taxonomy" id="2169414"/>
    <lineage>
        <taxon>Bacteria</taxon>
        <taxon>Pseudomonadati</taxon>
        <taxon>Bacteroidota</taxon>
        <taxon>Chitinophagia</taxon>
        <taxon>Chitinophagales</taxon>
        <taxon>Chitinophagaceae</taxon>
        <taxon>Chitinophaga</taxon>
    </lineage>
</organism>
<dbReference type="CDD" id="cd03025">
    <property type="entry name" value="DsbA_FrnE_like"/>
    <property type="match status" value="1"/>
</dbReference>
<gene>
    <name evidence="2" type="ORF">DCC81_13380</name>
</gene>
<evidence type="ECO:0000259" key="1">
    <source>
        <dbReference type="Pfam" id="PF01323"/>
    </source>
</evidence>
<dbReference type="PANTHER" id="PTHR13887">
    <property type="entry name" value="GLUTATHIONE S-TRANSFERASE KAPPA"/>
    <property type="match status" value="1"/>
</dbReference>
<comment type="caution">
    <text evidence="2">The sequence shown here is derived from an EMBL/GenBank/DDBJ whole genome shotgun (WGS) entry which is preliminary data.</text>
</comment>
<dbReference type="SUPFAM" id="SSF52833">
    <property type="entry name" value="Thioredoxin-like"/>
    <property type="match status" value="1"/>
</dbReference>
<name>A0A2T7BGD6_9BACT</name>
<dbReference type="PANTHER" id="PTHR13887:SF54">
    <property type="entry name" value="DSBA FAMILY PROTEIN"/>
    <property type="match status" value="1"/>
</dbReference>
<dbReference type="EMBL" id="QCYK01000002">
    <property type="protein sequence ID" value="PUZ25293.1"/>
    <property type="molecule type" value="Genomic_DNA"/>
</dbReference>
<dbReference type="GO" id="GO:0016853">
    <property type="term" value="F:isomerase activity"/>
    <property type="evidence" value="ECO:0007669"/>
    <property type="project" value="UniProtKB-KW"/>
</dbReference>
<dbReference type="OrthoDB" id="9813770at2"/>
<dbReference type="GO" id="GO:0016491">
    <property type="term" value="F:oxidoreductase activity"/>
    <property type="evidence" value="ECO:0007669"/>
    <property type="project" value="InterPro"/>
</dbReference>
<evidence type="ECO:0000313" key="3">
    <source>
        <dbReference type="Proteomes" id="UP000244450"/>
    </source>
</evidence>
<evidence type="ECO:0000313" key="2">
    <source>
        <dbReference type="EMBL" id="PUZ25293.1"/>
    </source>
</evidence>
<dbReference type="AlphaFoldDB" id="A0A2T7BGD6"/>
<accession>A0A2T7BGD6</accession>
<dbReference type="InterPro" id="IPR036249">
    <property type="entry name" value="Thioredoxin-like_sf"/>
</dbReference>
<keyword evidence="3" id="KW-1185">Reference proteome</keyword>
<dbReference type="Proteomes" id="UP000244450">
    <property type="component" value="Unassembled WGS sequence"/>
</dbReference>
<proteinExistence type="predicted"/>